<protein>
    <recommendedName>
        <fullName evidence="4">Signal peptidase I</fullName>
        <ecNumber evidence="4">3.4.21.89</ecNumber>
    </recommendedName>
</protein>
<dbReference type="NCBIfam" id="TIGR02227">
    <property type="entry name" value="sigpep_I_bact"/>
    <property type="match status" value="1"/>
</dbReference>
<evidence type="ECO:0000313" key="6">
    <source>
        <dbReference type="EMBL" id="AGQ19754.1"/>
    </source>
</evidence>
<evidence type="ECO:0000256" key="2">
    <source>
        <dbReference type="ARBA" id="ARBA00009370"/>
    </source>
</evidence>
<dbReference type="EMBL" id="KC811141">
    <property type="protein sequence ID" value="AGQ19754.1"/>
    <property type="molecule type" value="Genomic_DNA"/>
</dbReference>
<dbReference type="GO" id="GO:0009003">
    <property type="term" value="F:signal peptidase activity"/>
    <property type="evidence" value="ECO:0007669"/>
    <property type="project" value="UniProtKB-EC"/>
</dbReference>
<accession>S5DLL4</accession>
<dbReference type="InterPro" id="IPR019533">
    <property type="entry name" value="Peptidase_S26"/>
</dbReference>
<comment type="catalytic activity">
    <reaction evidence="4">
        <text>Cleavage of hydrophobic, N-terminal signal or leader sequences from secreted and periplasmic proteins.</text>
        <dbReference type="EC" id="3.4.21.89"/>
    </reaction>
</comment>
<dbReference type="InterPro" id="IPR036286">
    <property type="entry name" value="LexA/Signal_pep-like_sf"/>
</dbReference>
<dbReference type="EC" id="3.4.21.89" evidence="4"/>
<keyword evidence="4" id="KW-0378">Hydrolase</keyword>
<dbReference type="CDD" id="cd06530">
    <property type="entry name" value="S26_SPase_I"/>
    <property type="match status" value="1"/>
</dbReference>
<proteinExistence type="inferred from homology"/>
<dbReference type="GO" id="GO:0005886">
    <property type="term" value="C:plasma membrane"/>
    <property type="evidence" value="ECO:0007669"/>
    <property type="project" value="UniProtKB-SubCell"/>
</dbReference>
<dbReference type="AlphaFoldDB" id="S5DLL4"/>
<organism evidence="6">
    <name type="scientific">Candidatus Actinomarina minuta</name>
    <dbReference type="NCBI Taxonomy" id="1389454"/>
    <lineage>
        <taxon>Bacteria</taxon>
        <taxon>Bacillati</taxon>
        <taxon>Actinomycetota</taxon>
        <taxon>Actinomycetes</taxon>
        <taxon>Candidatus Actinomarinidae</taxon>
        <taxon>Candidatus Actinomarinales</taxon>
        <taxon>Candidatus Actinomarineae</taxon>
        <taxon>Candidatus Actinomarinaceae</taxon>
        <taxon>Candidatus Actinomarina</taxon>
    </lineage>
</organism>
<feature type="active site" evidence="3">
    <location>
        <position position="39"/>
    </location>
</feature>
<feature type="domain" description="Peptidase S26" evidence="5">
    <location>
        <begin position="15"/>
        <end position="148"/>
    </location>
</feature>
<dbReference type="PANTHER" id="PTHR43390">
    <property type="entry name" value="SIGNAL PEPTIDASE I"/>
    <property type="match status" value="1"/>
</dbReference>
<sequence length="166" mass="19457">MIKNILKLVNLKTIFAFVVYLFFRNDNKAFRTYEIKEESMKPALLPNEYVLTKKLSEIPKRGDIVVFTNKEKNIDVVKRVIGLPGEEVESQEGSILINSIKLNDSWAKSFVDDFVKTHLAEDEIFVLGDQRTISSSDSRSVGPVKYKDCWKLKVRYWPYYRFKTYE</sequence>
<dbReference type="GO" id="GO:0004252">
    <property type="term" value="F:serine-type endopeptidase activity"/>
    <property type="evidence" value="ECO:0007669"/>
    <property type="project" value="InterPro"/>
</dbReference>
<dbReference type="SUPFAM" id="SSF51306">
    <property type="entry name" value="LexA/Signal peptidase"/>
    <property type="match status" value="1"/>
</dbReference>
<dbReference type="PANTHER" id="PTHR43390:SF1">
    <property type="entry name" value="CHLOROPLAST PROCESSING PEPTIDASE"/>
    <property type="match status" value="1"/>
</dbReference>
<dbReference type="Gene3D" id="2.10.109.10">
    <property type="entry name" value="Umud Fragment, subunit A"/>
    <property type="match status" value="1"/>
</dbReference>
<reference evidence="6" key="1">
    <citation type="journal article" date="2013" name="Sci. Rep.">
        <title>Metagenomics uncovers a new group of low GC and ultra-small marine Actinobacteria.</title>
        <authorList>
            <person name="Ghai R."/>
            <person name="Mizuno C.M."/>
            <person name="Picazo A."/>
            <person name="Camacho A."/>
            <person name="Rodriguez-Valera F."/>
        </authorList>
    </citation>
    <scope>NUCLEOTIDE SEQUENCE</scope>
</reference>
<evidence type="ECO:0000256" key="1">
    <source>
        <dbReference type="ARBA" id="ARBA00004401"/>
    </source>
</evidence>
<keyword evidence="4" id="KW-0645">Protease</keyword>
<feature type="active site" evidence="3">
    <location>
        <position position="78"/>
    </location>
</feature>
<evidence type="ECO:0000259" key="5">
    <source>
        <dbReference type="Pfam" id="PF10502"/>
    </source>
</evidence>
<dbReference type="GO" id="GO:0006465">
    <property type="term" value="P:signal peptide processing"/>
    <property type="evidence" value="ECO:0007669"/>
    <property type="project" value="InterPro"/>
</dbReference>
<evidence type="ECO:0000256" key="3">
    <source>
        <dbReference type="PIRSR" id="PIRSR600223-1"/>
    </source>
</evidence>
<comment type="similarity">
    <text evidence="2 4">Belongs to the peptidase S26 family.</text>
</comment>
<evidence type="ECO:0000256" key="4">
    <source>
        <dbReference type="RuleBase" id="RU362042"/>
    </source>
</evidence>
<dbReference type="Pfam" id="PF10502">
    <property type="entry name" value="Peptidase_S26"/>
    <property type="match status" value="1"/>
</dbReference>
<dbReference type="InterPro" id="IPR000223">
    <property type="entry name" value="Pept_S26A_signal_pept_1"/>
</dbReference>
<name>S5DLL4_9ACTN</name>
<dbReference type="PRINTS" id="PR00727">
    <property type="entry name" value="LEADERPTASE"/>
</dbReference>
<comment type="subcellular location">
    <subcellularLocation>
        <location evidence="1">Cell membrane</location>
        <topology evidence="1">Single-pass type II membrane protein</topology>
    </subcellularLocation>
    <subcellularLocation>
        <location evidence="4">Membrane</location>
        <topology evidence="4">Single-pass type II membrane protein</topology>
    </subcellularLocation>
</comment>